<dbReference type="AlphaFoldDB" id="A0A5N7BA77"/>
<reference evidence="2 3" key="1">
    <citation type="submission" date="2019-04" db="EMBL/GenBank/DDBJ databases">
        <title>Friends and foes A comparative genomics studyof 23 Aspergillus species from section Flavi.</title>
        <authorList>
            <consortium name="DOE Joint Genome Institute"/>
            <person name="Kjaerbolling I."/>
            <person name="Vesth T."/>
            <person name="Frisvad J.C."/>
            <person name="Nybo J.L."/>
            <person name="Theobald S."/>
            <person name="Kildgaard S."/>
            <person name="Isbrandt T."/>
            <person name="Kuo A."/>
            <person name="Sato A."/>
            <person name="Lyhne E.K."/>
            <person name="Kogle M.E."/>
            <person name="Wiebenga A."/>
            <person name="Kun R.S."/>
            <person name="Lubbers R.J."/>
            <person name="Makela M.R."/>
            <person name="Barry K."/>
            <person name="Chovatia M."/>
            <person name="Clum A."/>
            <person name="Daum C."/>
            <person name="Haridas S."/>
            <person name="He G."/>
            <person name="LaButti K."/>
            <person name="Lipzen A."/>
            <person name="Mondo S."/>
            <person name="Riley R."/>
            <person name="Salamov A."/>
            <person name="Simmons B.A."/>
            <person name="Magnuson J.K."/>
            <person name="Henrissat B."/>
            <person name="Mortensen U.H."/>
            <person name="Larsen T.O."/>
            <person name="Devries R.P."/>
            <person name="Grigoriev I.V."/>
            <person name="Machida M."/>
            <person name="Baker S.E."/>
            <person name="Andersen M.R."/>
        </authorList>
    </citation>
    <scope>NUCLEOTIDE SEQUENCE [LARGE SCALE GENOMIC DNA]</scope>
    <source>
        <strain evidence="2 3">IBT 29228</strain>
    </source>
</reference>
<name>A0A5N7BA77_9EURO</name>
<proteinExistence type="predicted"/>
<evidence type="ECO:0000313" key="3">
    <source>
        <dbReference type="Proteomes" id="UP000326198"/>
    </source>
</evidence>
<keyword evidence="3" id="KW-1185">Reference proteome</keyword>
<gene>
    <name evidence="2" type="ORF">BDV26DRAFT_261284</name>
</gene>
<feature type="transmembrane region" description="Helical" evidence="1">
    <location>
        <begin position="14"/>
        <end position="34"/>
    </location>
</feature>
<feature type="transmembrane region" description="Helical" evidence="1">
    <location>
        <begin position="41"/>
        <end position="59"/>
    </location>
</feature>
<keyword evidence="1" id="KW-0472">Membrane</keyword>
<organism evidence="2 3">
    <name type="scientific">Aspergillus bertholletiae</name>
    <dbReference type="NCBI Taxonomy" id="1226010"/>
    <lineage>
        <taxon>Eukaryota</taxon>
        <taxon>Fungi</taxon>
        <taxon>Dikarya</taxon>
        <taxon>Ascomycota</taxon>
        <taxon>Pezizomycotina</taxon>
        <taxon>Eurotiomycetes</taxon>
        <taxon>Eurotiomycetidae</taxon>
        <taxon>Eurotiales</taxon>
        <taxon>Aspergillaceae</taxon>
        <taxon>Aspergillus</taxon>
        <taxon>Aspergillus subgen. Circumdati</taxon>
    </lineage>
</organism>
<accession>A0A5N7BA77</accession>
<dbReference type="Proteomes" id="UP000326198">
    <property type="component" value="Unassembled WGS sequence"/>
</dbReference>
<dbReference type="EMBL" id="ML736205">
    <property type="protein sequence ID" value="KAE8378642.1"/>
    <property type="molecule type" value="Genomic_DNA"/>
</dbReference>
<sequence>MISPGLEARDFRAWILRGLRPCACILSLVGYFLLKTSRISATIINLSGSTYSVVFLMVVHGEFPS</sequence>
<evidence type="ECO:0000256" key="1">
    <source>
        <dbReference type="SAM" id="Phobius"/>
    </source>
</evidence>
<evidence type="ECO:0000313" key="2">
    <source>
        <dbReference type="EMBL" id="KAE8378642.1"/>
    </source>
</evidence>
<protein>
    <submittedName>
        <fullName evidence="2">Uncharacterized protein</fullName>
    </submittedName>
</protein>
<keyword evidence="1" id="KW-1133">Transmembrane helix</keyword>
<keyword evidence="1" id="KW-0812">Transmembrane</keyword>